<keyword evidence="2" id="KW-1185">Reference proteome</keyword>
<gene>
    <name evidence="1" type="ORF">JYB65_13480</name>
</gene>
<dbReference type="GO" id="GO:0016301">
    <property type="term" value="F:kinase activity"/>
    <property type="evidence" value="ECO:0007669"/>
    <property type="project" value="UniProtKB-KW"/>
</dbReference>
<proteinExistence type="predicted"/>
<keyword evidence="1" id="KW-0418">Kinase</keyword>
<accession>A0A939IHY9</accession>
<evidence type="ECO:0000313" key="2">
    <source>
        <dbReference type="Proteomes" id="UP000664545"/>
    </source>
</evidence>
<sequence>MNKRIVTISRQYGSGGRLVGQRLAEDMGVPFYDKALLDRIAEESGFSKELIENAEMKAKNSFIYTLATSLGGSGETGIEGLSLNDRFFLAQVEVVRKIAVEGPCVIVGRCADYILKDQPQVTNFFICADMTERIKRSVQEYGLSEKNSEHEIQKIDKARANYYTYHTGQKWGDVTNYHMTVNSGNIALEDIASLLEEYLERRTY</sequence>
<evidence type="ECO:0000313" key="1">
    <source>
        <dbReference type="EMBL" id="MBN7774372.1"/>
    </source>
</evidence>
<dbReference type="AlphaFoldDB" id="A0A939IHY9"/>
<dbReference type="Pfam" id="PF13189">
    <property type="entry name" value="Cytidylate_kin2"/>
    <property type="match status" value="1"/>
</dbReference>
<dbReference type="EMBL" id="JAFJZZ010000009">
    <property type="protein sequence ID" value="MBN7774372.1"/>
    <property type="molecule type" value="Genomic_DNA"/>
</dbReference>
<dbReference type="Gene3D" id="3.40.50.300">
    <property type="entry name" value="P-loop containing nucleotide triphosphate hydrolases"/>
    <property type="match status" value="1"/>
</dbReference>
<dbReference type="Proteomes" id="UP000664545">
    <property type="component" value="Unassembled WGS sequence"/>
</dbReference>
<name>A0A939IHY9_CLOAM</name>
<dbReference type="InterPro" id="IPR027417">
    <property type="entry name" value="P-loop_NTPase"/>
</dbReference>
<protein>
    <submittedName>
        <fullName evidence="1">Cytidylate kinase-like family protein</fullName>
    </submittedName>
</protein>
<organism evidence="1 2">
    <name type="scientific">Clostridium aminobutyricum</name>
    <dbReference type="NCBI Taxonomy" id="33953"/>
    <lineage>
        <taxon>Bacteria</taxon>
        <taxon>Bacillati</taxon>
        <taxon>Bacillota</taxon>
        <taxon>Clostridia</taxon>
        <taxon>Eubacteriales</taxon>
        <taxon>Clostridiaceae</taxon>
        <taxon>Clostridium</taxon>
    </lineage>
</organism>
<comment type="caution">
    <text evidence="1">The sequence shown here is derived from an EMBL/GenBank/DDBJ whole genome shotgun (WGS) entry which is preliminary data.</text>
</comment>
<keyword evidence="1" id="KW-0808">Transferase</keyword>
<dbReference type="SUPFAM" id="SSF52540">
    <property type="entry name" value="P-loop containing nucleoside triphosphate hydrolases"/>
    <property type="match status" value="1"/>
</dbReference>
<reference evidence="1" key="1">
    <citation type="submission" date="2021-02" db="EMBL/GenBank/DDBJ databases">
        <title>Abyssanaerobacter marinus gen.nov., sp., nov, anaerobic bacterium isolated from the Onnuri vent field of Indian Ocean and suggestion of Mogibacteriaceae fam. nov., and proposal of reclassification of ambiguous this family's genus member.</title>
        <authorList>
            <person name="Kim Y.J."/>
            <person name="Yang J.-A."/>
        </authorList>
    </citation>
    <scope>NUCLEOTIDE SEQUENCE</scope>
    <source>
        <strain evidence="1">DSM 2634</strain>
    </source>
</reference>
<dbReference type="RefSeq" id="WP_206583215.1">
    <property type="nucleotide sequence ID" value="NZ_JAFJZZ010000009.1"/>
</dbReference>